<name>A0ACB7IKP2_PLECO</name>
<dbReference type="Proteomes" id="UP000824881">
    <property type="component" value="Unassembled WGS sequence"/>
</dbReference>
<dbReference type="EMBL" id="WQMT02000010">
    <property type="protein sequence ID" value="KAG9218250.1"/>
    <property type="molecule type" value="Genomic_DNA"/>
</dbReference>
<sequence>MLSSSHAFSPGPTAYVATAFLAYLLCARWLRWRNYLAIHQKFGGKFLNGSLTIQDAQEIVQVSGMWDMPALLYLALSYATIKTYAIPSISKILLSTKQISTAEHASRRYADTSILTYTWISCPILGREISNGREHSDPRSMIATGRVNWLHSKYRIANDDYLYTLSLYILEYLRWTDNYGWRQLSAMEIQALLMFWSEIGRRLEIQDIPETLNEMRDWVKSYEQTRRRQAKSNIDIMSFTIDYNSKVYPRLFGLRGLYKSILNCTLEYPVQAATISPRPPWYMYVLTDGLFYGMKYYHRYLALPRRRQSSVVSLELPESPGIRMHPTTFGAKPWYKPEGRVLTWIIDHLLVWVGYRESTPGVQFKSQGYRLEEIGPQVYEHLGHKEVMQTAEGIYGSPIGAPWRIGEKSS</sequence>
<reference evidence="1 2" key="1">
    <citation type="journal article" date="2021" name="Appl. Environ. Microbiol.">
        <title>Genetic linkage and physical mapping for an oyster mushroom Pleurotus cornucopiae and QTL analysis for the trait cap color.</title>
        <authorList>
            <person name="Zhang Y."/>
            <person name="Gao W."/>
            <person name="Sonnenberg A."/>
            <person name="Chen Q."/>
            <person name="Zhang J."/>
            <person name="Huang C."/>
        </authorList>
    </citation>
    <scope>NUCLEOTIDE SEQUENCE [LARGE SCALE GENOMIC DNA]</scope>
    <source>
        <strain evidence="1">CCMSSC00406</strain>
    </source>
</reference>
<keyword evidence="2" id="KW-1185">Reference proteome</keyword>
<evidence type="ECO:0000313" key="1">
    <source>
        <dbReference type="EMBL" id="KAG9218250.1"/>
    </source>
</evidence>
<proteinExistence type="predicted"/>
<comment type="caution">
    <text evidence="1">The sequence shown here is derived from an EMBL/GenBank/DDBJ whole genome shotgun (WGS) entry which is preliminary data.</text>
</comment>
<evidence type="ECO:0000313" key="2">
    <source>
        <dbReference type="Proteomes" id="UP000824881"/>
    </source>
</evidence>
<accession>A0ACB7IKP2</accession>
<gene>
    <name evidence="1" type="ORF">CCMSSC00406_0005931</name>
</gene>
<protein>
    <submittedName>
        <fullName evidence="1">Uncharacterized protein</fullName>
    </submittedName>
</protein>
<organism evidence="1 2">
    <name type="scientific">Pleurotus cornucopiae</name>
    <name type="common">Cornucopia mushroom</name>
    <dbReference type="NCBI Taxonomy" id="5321"/>
    <lineage>
        <taxon>Eukaryota</taxon>
        <taxon>Fungi</taxon>
        <taxon>Dikarya</taxon>
        <taxon>Basidiomycota</taxon>
        <taxon>Agaricomycotina</taxon>
        <taxon>Agaricomycetes</taxon>
        <taxon>Agaricomycetidae</taxon>
        <taxon>Agaricales</taxon>
        <taxon>Pleurotineae</taxon>
        <taxon>Pleurotaceae</taxon>
        <taxon>Pleurotus</taxon>
    </lineage>
</organism>